<dbReference type="EMBL" id="BNJJ01000015">
    <property type="protein sequence ID" value="GHO86973.1"/>
    <property type="molecule type" value="Genomic_DNA"/>
</dbReference>
<dbReference type="InterPro" id="IPR017911">
    <property type="entry name" value="MacB-like_ATP-bd"/>
</dbReference>
<dbReference type="Proteomes" id="UP000635565">
    <property type="component" value="Unassembled WGS sequence"/>
</dbReference>
<name>A0ABQ3VNM2_9CHLR</name>
<dbReference type="GO" id="GO:0005524">
    <property type="term" value="F:ATP binding"/>
    <property type="evidence" value="ECO:0007669"/>
    <property type="project" value="UniProtKB-KW"/>
</dbReference>
<dbReference type="Gene3D" id="3.40.50.300">
    <property type="entry name" value="P-loop containing nucleotide triphosphate hydrolases"/>
    <property type="match status" value="1"/>
</dbReference>
<dbReference type="PANTHER" id="PTHR24220:SF86">
    <property type="entry name" value="ABC TRANSPORTER ABCH.1"/>
    <property type="match status" value="1"/>
</dbReference>
<dbReference type="InterPro" id="IPR003593">
    <property type="entry name" value="AAA+_ATPase"/>
</dbReference>
<evidence type="ECO:0000313" key="5">
    <source>
        <dbReference type="EMBL" id="GHO86973.1"/>
    </source>
</evidence>
<keyword evidence="1" id="KW-0813">Transport</keyword>
<accession>A0ABQ3VNM2</accession>
<dbReference type="InterPro" id="IPR015854">
    <property type="entry name" value="ABC_transpr_LolD-like"/>
</dbReference>
<dbReference type="SUPFAM" id="SSF52540">
    <property type="entry name" value="P-loop containing nucleoside triphosphate hydrolases"/>
    <property type="match status" value="1"/>
</dbReference>
<keyword evidence="6" id="KW-1185">Reference proteome</keyword>
<protein>
    <submittedName>
        <fullName evidence="5">ABC transporter ATP-binding protein</fullName>
    </submittedName>
</protein>
<proteinExistence type="predicted"/>
<evidence type="ECO:0000256" key="2">
    <source>
        <dbReference type="ARBA" id="ARBA00022741"/>
    </source>
</evidence>
<evidence type="ECO:0000259" key="4">
    <source>
        <dbReference type="PROSITE" id="PS50893"/>
    </source>
</evidence>
<dbReference type="InterPro" id="IPR003439">
    <property type="entry name" value="ABC_transporter-like_ATP-bd"/>
</dbReference>
<dbReference type="SMART" id="SM00382">
    <property type="entry name" value="AAA"/>
    <property type="match status" value="1"/>
</dbReference>
<comment type="caution">
    <text evidence="5">The sequence shown here is derived from an EMBL/GenBank/DDBJ whole genome shotgun (WGS) entry which is preliminary data.</text>
</comment>
<dbReference type="InterPro" id="IPR027417">
    <property type="entry name" value="P-loop_NTPase"/>
</dbReference>
<dbReference type="PANTHER" id="PTHR24220">
    <property type="entry name" value="IMPORT ATP-BINDING PROTEIN"/>
    <property type="match status" value="1"/>
</dbReference>
<dbReference type="PROSITE" id="PS00211">
    <property type="entry name" value="ABC_TRANSPORTER_1"/>
    <property type="match status" value="1"/>
</dbReference>
<dbReference type="PROSITE" id="PS50893">
    <property type="entry name" value="ABC_TRANSPORTER_2"/>
    <property type="match status" value="1"/>
</dbReference>
<dbReference type="CDD" id="cd03255">
    <property type="entry name" value="ABC_MJ0796_LolCDE_FtsE"/>
    <property type="match status" value="1"/>
</dbReference>
<sequence length="263" mass="29075">MRTPVTNTEKPRFIIEARAVRKEYDTGKVKVTALKEVSLGIQPGEVVAIMGPSGCGKTTLLNCLSGLDSVTSGTIQIAGQNIHNLSDRALTAFRARAMGFIFQTYNLLPVLTALENVELPLLVSGVRPKEARERAWESLEHVGLEEWARHRPAELSGGQQQRVTIARALTTRPSIVWADEPTGALDSETSQEIIDLMLQLNREHQLTFVWVTHALEVAQQAQRLILMRDGQIAEDQALISSPHCVSAEHIDSSVTCPRRKDIQ</sequence>
<dbReference type="Pfam" id="PF00005">
    <property type="entry name" value="ABC_tran"/>
    <property type="match status" value="1"/>
</dbReference>
<keyword evidence="3 5" id="KW-0067">ATP-binding</keyword>
<gene>
    <name evidence="5" type="ORF">KSZ_49790</name>
</gene>
<feature type="domain" description="ABC transporter" evidence="4">
    <location>
        <begin position="15"/>
        <end position="254"/>
    </location>
</feature>
<dbReference type="RefSeq" id="WP_201364584.1">
    <property type="nucleotide sequence ID" value="NZ_BNJJ01000015.1"/>
</dbReference>
<reference evidence="5 6" key="1">
    <citation type="journal article" date="2021" name="Int. J. Syst. Evol. Microbiol.">
        <title>Reticulibacter mediterranei gen. nov., sp. nov., within the new family Reticulibacteraceae fam. nov., and Ktedonospora formicarum gen. nov., sp. nov., Ktedonobacter robiniae sp. nov., Dictyobacter formicarum sp. nov. and Dictyobacter arantiisoli sp. nov., belonging to the class Ktedonobacteria.</title>
        <authorList>
            <person name="Yabe S."/>
            <person name="Zheng Y."/>
            <person name="Wang C.M."/>
            <person name="Sakai Y."/>
            <person name="Abe K."/>
            <person name="Yokota A."/>
            <person name="Donadio S."/>
            <person name="Cavaletti L."/>
            <person name="Monciardini P."/>
        </authorList>
    </citation>
    <scope>NUCLEOTIDE SEQUENCE [LARGE SCALE GENOMIC DNA]</scope>
    <source>
        <strain evidence="5 6">SOSP1-9</strain>
    </source>
</reference>
<organism evidence="5 6">
    <name type="scientific">Dictyobacter formicarum</name>
    <dbReference type="NCBI Taxonomy" id="2778368"/>
    <lineage>
        <taxon>Bacteria</taxon>
        <taxon>Bacillati</taxon>
        <taxon>Chloroflexota</taxon>
        <taxon>Ktedonobacteria</taxon>
        <taxon>Ktedonobacterales</taxon>
        <taxon>Dictyobacteraceae</taxon>
        <taxon>Dictyobacter</taxon>
    </lineage>
</organism>
<evidence type="ECO:0000313" key="6">
    <source>
        <dbReference type="Proteomes" id="UP000635565"/>
    </source>
</evidence>
<dbReference type="InterPro" id="IPR017871">
    <property type="entry name" value="ABC_transporter-like_CS"/>
</dbReference>
<evidence type="ECO:0000256" key="3">
    <source>
        <dbReference type="ARBA" id="ARBA00022840"/>
    </source>
</evidence>
<evidence type="ECO:0000256" key="1">
    <source>
        <dbReference type="ARBA" id="ARBA00022448"/>
    </source>
</evidence>
<keyword evidence="2" id="KW-0547">Nucleotide-binding</keyword>